<dbReference type="InterPro" id="IPR010916">
    <property type="entry name" value="TonB_box_CS"/>
</dbReference>
<keyword evidence="11 14" id="KW-0472">Membrane</keyword>
<evidence type="ECO:0000256" key="4">
    <source>
        <dbReference type="ARBA" id="ARBA00022452"/>
    </source>
</evidence>
<evidence type="ECO:0000256" key="13">
    <source>
        <dbReference type="ARBA" id="ARBA00023237"/>
    </source>
</evidence>
<accession>A0ABV3RFG7</accession>
<name>A0ABV3RFG7_9SPHN</name>
<keyword evidence="9" id="KW-0406">Ion transport</keyword>
<dbReference type="InterPro" id="IPR037066">
    <property type="entry name" value="Plug_dom_sf"/>
</dbReference>
<keyword evidence="8" id="KW-0408">Iron</keyword>
<dbReference type="NCBIfam" id="TIGR01783">
    <property type="entry name" value="TonB-siderophor"/>
    <property type="match status" value="1"/>
</dbReference>
<reference evidence="20 21" key="1">
    <citation type="submission" date="2024-06" db="EMBL/GenBank/DDBJ databases">
        <title>Novosphingobium rhizovicinus M1R2S20.</title>
        <authorList>
            <person name="Sun J.-Q."/>
        </authorList>
    </citation>
    <scope>NUCLEOTIDE SEQUENCE [LARGE SCALE GENOMIC DNA]</scope>
    <source>
        <strain evidence="20 21">M1R2S20</strain>
    </source>
</reference>
<dbReference type="Pfam" id="PF00593">
    <property type="entry name" value="TonB_dep_Rec_b-barrel"/>
    <property type="match status" value="1"/>
</dbReference>
<evidence type="ECO:0000256" key="11">
    <source>
        <dbReference type="ARBA" id="ARBA00023136"/>
    </source>
</evidence>
<evidence type="ECO:0000256" key="8">
    <source>
        <dbReference type="ARBA" id="ARBA00023004"/>
    </source>
</evidence>
<comment type="caution">
    <text evidence="20">The sequence shown here is derived from an EMBL/GenBank/DDBJ whole genome shotgun (WGS) entry which is preliminary data.</text>
</comment>
<comment type="similarity">
    <text evidence="2 14 16">Belongs to the TonB-dependent receptor family.</text>
</comment>
<feature type="short sequence motif" description="TonB box" evidence="15">
    <location>
        <begin position="33"/>
        <end position="39"/>
    </location>
</feature>
<evidence type="ECO:0000256" key="15">
    <source>
        <dbReference type="PROSITE-ProRule" id="PRU10143"/>
    </source>
</evidence>
<dbReference type="InterPro" id="IPR012910">
    <property type="entry name" value="Plug_dom"/>
</dbReference>
<evidence type="ECO:0000256" key="12">
    <source>
        <dbReference type="ARBA" id="ARBA00023170"/>
    </source>
</evidence>
<dbReference type="InterPro" id="IPR000531">
    <property type="entry name" value="Beta-barrel_TonB"/>
</dbReference>
<keyword evidence="3 14" id="KW-0813">Transport</keyword>
<keyword evidence="5" id="KW-0410">Iron transport</keyword>
<keyword evidence="21" id="KW-1185">Reference proteome</keyword>
<evidence type="ECO:0000256" key="17">
    <source>
        <dbReference type="SAM" id="SignalP"/>
    </source>
</evidence>
<keyword evidence="13 14" id="KW-0998">Cell outer membrane</keyword>
<dbReference type="Gene3D" id="2.170.130.10">
    <property type="entry name" value="TonB-dependent receptor, plug domain"/>
    <property type="match status" value="1"/>
</dbReference>
<dbReference type="CDD" id="cd01347">
    <property type="entry name" value="ligand_gated_channel"/>
    <property type="match status" value="1"/>
</dbReference>
<dbReference type="InterPro" id="IPR036942">
    <property type="entry name" value="Beta-barrel_TonB_sf"/>
</dbReference>
<evidence type="ECO:0000256" key="5">
    <source>
        <dbReference type="ARBA" id="ARBA00022496"/>
    </source>
</evidence>
<evidence type="ECO:0000256" key="14">
    <source>
        <dbReference type="PROSITE-ProRule" id="PRU01360"/>
    </source>
</evidence>
<organism evidence="20 21">
    <name type="scientific">Novosphingobium rhizovicinum</name>
    <dbReference type="NCBI Taxonomy" id="3228928"/>
    <lineage>
        <taxon>Bacteria</taxon>
        <taxon>Pseudomonadati</taxon>
        <taxon>Pseudomonadota</taxon>
        <taxon>Alphaproteobacteria</taxon>
        <taxon>Sphingomonadales</taxon>
        <taxon>Sphingomonadaceae</taxon>
        <taxon>Novosphingobium</taxon>
    </lineage>
</organism>
<evidence type="ECO:0000256" key="16">
    <source>
        <dbReference type="RuleBase" id="RU003357"/>
    </source>
</evidence>
<keyword evidence="10 15" id="KW-0798">TonB box</keyword>
<dbReference type="Proteomes" id="UP001556118">
    <property type="component" value="Unassembled WGS sequence"/>
</dbReference>
<dbReference type="PROSITE" id="PS00430">
    <property type="entry name" value="TONB_DEPENDENT_REC_1"/>
    <property type="match status" value="1"/>
</dbReference>
<evidence type="ECO:0000256" key="1">
    <source>
        <dbReference type="ARBA" id="ARBA00004571"/>
    </source>
</evidence>
<dbReference type="Pfam" id="PF07715">
    <property type="entry name" value="Plug"/>
    <property type="match status" value="1"/>
</dbReference>
<dbReference type="Gene3D" id="2.40.170.20">
    <property type="entry name" value="TonB-dependent receptor, beta-barrel domain"/>
    <property type="match status" value="1"/>
</dbReference>
<feature type="signal peptide" evidence="17">
    <location>
        <begin position="1"/>
        <end position="21"/>
    </location>
</feature>
<feature type="chain" id="PRO_5046632797" evidence="17">
    <location>
        <begin position="22"/>
        <end position="688"/>
    </location>
</feature>
<dbReference type="InterPro" id="IPR010105">
    <property type="entry name" value="TonB_sidphr_rcpt"/>
</dbReference>
<dbReference type="EMBL" id="JBFNXR010000052">
    <property type="protein sequence ID" value="MEW9856572.1"/>
    <property type="molecule type" value="Genomic_DNA"/>
</dbReference>
<proteinExistence type="inferred from homology"/>
<comment type="subcellular location">
    <subcellularLocation>
        <location evidence="1 14">Cell outer membrane</location>
        <topology evidence="1 14">Multi-pass membrane protein</topology>
    </subcellularLocation>
</comment>
<sequence>MARLIVMAGLAGAMVSQPAWAEDAAAADEDRDTIVVTAANAGTKTETPLIELPQPVTVIEADQYLSQGAISISDTVKYAAGVLANPYGRDTRVDGFNIRGIDALQFRDGMRDIFSSYASITSDPYNFSRVEIVRGPASVLFGQGSIGGLVNLVSKTPEFRTGGELNLVYGSYDRKEVLGDVNLALADNLAVRAVARVRDADTYIDHVPDDRVLFAPSIRWQPTPDTDVVLNGLYQEDDSGSTSQFLPIIGTFRPNPVNPGVRIDPYTFVGKPGWDRYDGRSLQGGGAITHRFSDNVRLSLKARYIDSDLEYFTHYADSYANPTNPFAADGRTIGLYADASDARMNVFSTDNNLQFKFNTGANVEHTLLVGIDYSWNKVGKRYARGYETIDLYDIDRDALLTYDPSGPFIYNSQKQLGVYVQDQVRFFDRVSVVVGARRDHVKNSSGQEDNATTFRAGIIGEIGAGFSPFFSYTESFLPVAGNIMNTGGTIGDPYQPQTGTQYEAGVKWQPQPATLVTVTAFHIKERNRVLYLPGNATTQSGELTTKGVEFEASHTLPGNFELLVNYGYNKLRSETNTSLNYMPQHTASVWSTKTFGVADGAQLRLGAGAVYNGKSKSTGPLPSGDLYTIITPSRTTVDALAEITWDQWRFALNATNLFDERTFASCLARGDCFMAAPRNVMATVGMRF</sequence>
<evidence type="ECO:0000259" key="18">
    <source>
        <dbReference type="Pfam" id="PF00593"/>
    </source>
</evidence>
<gene>
    <name evidence="20" type="ORF">ABUH87_15640</name>
</gene>
<feature type="domain" description="TonB-dependent receptor plug" evidence="19">
    <location>
        <begin position="49"/>
        <end position="148"/>
    </location>
</feature>
<dbReference type="PANTHER" id="PTHR32552">
    <property type="entry name" value="FERRICHROME IRON RECEPTOR-RELATED"/>
    <property type="match status" value="1"/>
</dbReference>
<evidence type="ECO:0000313" key="20">
    <source>
        <dbReference type="EMBL" id="MEW9856572.1"/>
    </source>
</evidence>
<keyword evidence="4 14" id="KW-1134">Transmembrane beta strand</keyword>
<dbReference type="PROSITE" id="PS52016">
    <property type="entry name" value="TONB_DEPENDENT_REC_3"/>
    <property type="match status" value="1"/>
</dbReference>
<evidence type="ECO:0000256" key="10">
    <source>
        <dbReference type="ARBA" id="ARBA00023077"/>
    </source>
</evidence>
<evidence type="ECO:0000256" key="2">
    <source>
        <dbReference type="ARBA" id="ARBA00009810"/>
    </source>
</evidence>
<keyword evidence="6 14" id="KW-0812">Transmembrane</keyword>
<keyword evidence="12 20" id="KW-0675">Receptor</keyword>
<dbReference type="SUPFAM" id="SSF56935">
    <property type="entry name" value="Porins"/>
    <property type="match status" value="1"/>
</dbReference>
<evidence type="ECO:0000256" key="7">
    <source>
        <dbReference type="ARBA" id="ARBA00022729"/>
    </source>
</evidence>
<evidence type="ECO:0000259" key="19">
    <source>
        <dbReference type="Pfam" id="PF07715"/>
    </source>
</evidence>
<dbReference type="RefSeq" id="WP_367775031.1">
    <property type="nucleotide sequence ID" value="NZ_JBFNXR010000052.1"/>
</dbReference>
<evidence type="ECO:0000256" key="6">
    <source>
        <dbReference type="ARBA" id="ARBA00022692"/>
    </source>
</evidence>
<dbReference type="InterPro" id="IPR039426">
    <property type="entry name" value="TonB-dep_rcpt-like"/>
</dbReference>
<protein>
    <submittedName>
        <fullName evidence="20">TonB-dependent siderophore receptor</fullName>
    </submittedName>
</protein>
<evidence type="ECO:0000313" key="21">
    <source>
        <dbReference type="Proteomes" id="UP001556118"/>
    </source>
</evidence>
<evidence type="ECO:0000256" key="9">
    <source>
        <dbReference type="ARBA" id="ARBA00023065"/>
    </source>
</evidence>
<evidence type="ECO:0000256" key="3">
    <source>
        <dbReference type="ARBA" id="ARBA00022448"/>
    </source>
</evidence>
<feature type="domain" description="TonB-dependent receptor-like beta-barrel" evidence="18">
    <location>
        <begin position="234"/>
        <end position="657"/>
    </location>
</feature>
<dbReference type="PANTHER" id="PTHR32552:SF68">
    <property type="entry name" value="FERRICHROME OUTER MEMBRANE TRANSPORTER_PHAGE RECEPTOR"/>
    <property type="match status" value="1"/>
</dbReference>
<keyword evidence="7 17" id="KW-0732">Signal</keyword>